<keyword evidence="5 12" id="KW-0418">Kinase</keyword>
<proteinExistence type="predicted"/>
<dbReference type="InterPro" id="IPR011009">
    <property type="entry name" value="Kinase-like_dom_sf"/>
</dbReference>
<dbReference type="SUPFAM" id="SSF56112">
    <property type="entry name" value="Protein kinase-like (PK-like)"/>
    <property type="match status" value="1"/>
</dbReference>
<dbReference type="FunFam" id="1.10.510.10:FF:000021">
    <property type="entry name" value="Serine/threonine protein kinase"/>
    <property type="match status" value="1"/>
</dbReference>
<dbReference type="EC" id="2.7.11.1" evidence="1"/>
<evidence type="ECO:0000256" key="5">
    <source>
        <dbReference type="ARBA" id="ARBA00022777"/>
    </source>
</evidence>
<dbReference type="Proteomes" id="UP000510886">
    <property type="component" value="Chromosome"/>
</dbReference>
<keyword evidence="9" id="KW-0812">Transmembrane</keyword>
<evidence type="ECO:0000259" key="10">
    <source>
        <dbReference type="PROSITE" id="PS50011"/>
    </source>
</evidence>
<dbReference type="Gene3D" id="3.30.10.20">
    <property type="match status" value="2"/>
</dbReference>
<accession>A0A7H9EJJ3</accession>
<keyword evidence="2" id="KW-0723">Serine/threonine-protein kinase</keyword>
<feature type="transmembrane region" description="Helical" evidence="9">
    <location>
        <begin position="352"/>
        <end position="372"/>
    </location>
</feature>
<dbReference type="SMART" id="SM00220">
    <property type="entry name" value="S_TKc"/>
    <property type="match status" value="1"/>
</dbReference>
<evidence type="ECO:0000256" key="3">
    <source>
        <dbReference type="ARBA" id="ARBA00022679"/>
    </source>
</evidence>
<dbReference type="PANTHER" id="PTHR43289">
    <property type="entry name" value="MITOGEN-ACTIVATED PROTEIN KINASE KINASE KINASE 20-RELATED"/>
    <property type="match status" value="1"/>
</dbReference>
<keyword evidence="4" id="KW-0547">Nucleotide-binding</keyword>
<comment type="catalytic activity">
    <reaction evidence="7">
        <text>L-threonyl-[protein] + ATP = O-phospho-L-threonyl-[protein] + ADP + H(+)</text>
        <dbReference type="Rhea" id="RHEA:46608"/>
        <dbReference type="Rhea" id="RHEA-COMP:11060"/>
        <dbReference type="Rhea" id="RHEA-COMP:11605"/>
        <dbReference type="ChEBI" id="CHEBI:15378"/>
        <dbReference type="ChEBI" id="CHEBI:30013"/>
        <dbReference type="ChEBI" id="CHEBI:30616"/>
        <dbReference type="ChEBI" id="CHEBI:61977"/>
        <dbReference type="ChEBI" id="CHEBI:456216"/>
        <dbReference type="EC" id="2.7.11.1"/>
    </reaction>
</comment>
<dbReference type="PANTHER" id="PTHR43289:SF34">
    <property type="entry name" value="SERINE_THREONINE-PROTEIN KINASE YBDM-RELATED"/>
    <property type="match status" value="1"/>
</dbReference>
<evidence type="ECO:0000259" key="11">
    <source>
        <dbReference type="PROSITE" id="PS51178"/>
    </source>
</evidence>
<dbReference type="Pfam" id="PF00069">
    <property type="entry name" value="Pkinase"/>
    <property type="match status" value="1"/>
</dbReference>
<dbReference type="NCBIfam" id="NF033483">
    <property type="entry name" value="PknB_PASTA_kin"/>
    <property type="match status" value="1"/>
</dbReference>
<keyword evidence="3" id="KW-0808">Transferase</keyword>
<dbReference type="GO" id="GO:0004674">
    <property type="term" value="F:protein serine/threonine kinase activity"/>
    <property type="evidence" value="ECO:0007669"/>
    <property type="project" value="UniProtKB-KW"/>
</dbReference>
<dbReference type="SMART" id="SM00740">
    <property type="entry name" value="PASTA"/>
    <property type="match status" value="2"/>
</dbReference>
<gene>
    <name evidence="12" type="primary">pknB</name>
    <name evidence="12" type="ORF">GTO87_03860</name>
</gene>
<dbReference type="Gene3D" id="1.10.510.10">
    <property type="entry name" value="Transferase(Phosphotransferase) domain 1"/>
    <property type="match status" value="1"/>
</dbReference>
<evidence type="ECO:0000256" key="8">
    <source>
        <dbReference type="ARBA" id="ARBA00048679"/>
    </source>
</evidence>
<evidence type="ECO:0000256" key="2">
    <source>
        <dbReference type="ARBA" id="ARBA00022527"/>
    </source>
</evidence>
<evidence type="ECO:0000256" key="1">
    <source>
        <dbReference type="ARBA" id="ARBA00012513"/>
    </source>
</evidence>
<name>A0A7H9EJJ3_9LACO</name>
<feature type="domain" description="Protein kinase" evidence="10">
    <location>
        <begin position="11"/>
        <end position="271"/>
    </location>
</feature>
<evidence type="ECO:0000313" key="13">
    <source>
        <dbReference type="Proteomes" id="UP000510886"/>
    </source>
</evidence>
<dbReference type="Pfam" id="PF03793">
    <property type="entry name" value="PASTA"/>
    <property type="match status" value="1"/>
</dbReference>
<feature type="domain" description="PASTA" evidence="11">
    <location>
        <begin position="374"/>
        <end position="441"/>
    </location>
</feature>
<dbReference type="InterPro" id="IPR005543">
    <property type="entry name" value="PASTA_dom"/>
</dbReference>
<dbReference type="Gene3D" id="3.30.200.20">
    <property type="entry name" value="Phosphorylase Kinase, domain 1"/>
    <property type="match status" value="1"/>
</dbReference>
<dbReference type="FunFam" id="3.30.200.20:FF:000035">
    <property type="entry name" value="Serine/threonine protein kinase Stk1"/>
    <property type="match status" value="1"/>
</dbReference>
<evidence type="ECO:0000256" key="9">
    <source>
        <dbReference type="SAM" id="Phobius"/>
    </source>
</evidence>
<dbReference type="PROSITE" id="PS51178">
    <property type="entry name" value="PASTA"/>
    <property type="match status" value="1"/>
</dbReference>
<organism evidence="12 13">
    <name type="scientific">Ligilactobacillus saerimneri</name>
    <dbReference type="NCBI Taxonomy" id="228229"/>
    <lineage>
        <taxon>Bacteria</taxon>
        <taxon>Bacillati</taxon>
        <taxon>Bacillota</taxon>
        <taxon>Bacilli</taxon>
        <taxon>Lactobacillales</taxon>
        <taxon>Lactobacillaceae</taxon>
        <taxon>Ligilactobacillus</taxon>
    </lineage>
</organism>
<dbReference type="InterPro" id="IPR000719">
    <property type="entry name" value="Prot_kinase_dom"/>
</dbReference>
<reference evidence="12 13" key="1">
    <citation type="submission" date="2020-01" db="EMBL/GenBank/DDBJ databases">
        <title>Complete and circular genome sequences of six lactobacillus isolates from horses.</title>
        <authorList>
            <person name="Hassan H.M."/>
        </authorList>
    </citation>
    <scope>NUCLEOTIDE SEQUENCE [LARGE SCALE GENOMIC DNA]</scope>
    <source>
        <strain evidence="12 13">1A</strain>
    </source>
</reference>
<dbReference type="RefSeq" id="WP_180849578.1">
    <property type="nucleotide sequence ID" value="NZ_CP047418.1"/>
</dbReference>
<dbReference type="CDD" id="cd06577">
    <property type="entry name" value="PASTA_pknB"/>
    <property type="match status" value="2"/>
</dbReference>
<keyword evidence="9" id="KW-1133">Transmembrane helix</keyword>
<comment type="catalytic activity">
    <reaction evidence="8">
        <text>L-seryl-[protein] + ATP = O-phospho-L-seryl-[protein] + ADP + H(+)</text>
        <dbReference type="Rhea" id="RHEA:17989"/>
        <dbReference type="Rhea" id="RHEA-COMP:9863"/>
        <dbReference type="Rhea" id="RHEA-COMP:11604"/>
        <dbReference type="ChEBI" id="CHEBI:15378"/>
        <dbReference type="ChEBI" id="CHEBI:29999"/>
        <dbReference type="ChEBI" id="CHEBI:30616"/>
        <dbReference type="ChEBI" id="CHEBI:83421"/>
        <dbReference type="ChEBI" id="CHEBI:456216"/>
        <dbReference type="EC" id="2.7.11.1"/>
    </reaction>
</comment>
<dbReference type="PROSITE" id="PS00108">
    <property type="entry name" value="PROTEIN_KINASE_ST"/>
    <property type="match status" value="1"/>
</dbReference>
<dbReference type="Gene3D" id="2.60.40.2560">
    <property type="match status" value="1"/>
</dbReference>
<keyword evidence="9" id="KW-0472">Membrane</keyword>
<keyword evidence="6" id="KW-0067">ATP-binding</keyword>
<dbReference type="AlphaFoldDB" id="A0A7H9EJJ3"/>
<dbReference type="PROSITE" id="PS50011">
    <property type="entry name" value="PROTEIN_KINASE_DOM"/>
    <property type="match status" value="1"/>
</dbReference>
<dbReference type="InterPro" id="IPR008271">
    <property type="entry name" value="Ser/Thr_kinase_AS"/>
</dbReference>
<dbReference type="KEGG" id="lsw:GTO87_03860"/>
<dbReference type="CDD" id="cd14014">
    <property type="entry name" value="STKc_PknB_like"/>
    <property type="match status" value="1"/>
</dbReference>
<sequence length="604" mass="68196">MKTGFILNGRYKIVLPLGEGGMANVYEAYDLILKRPVTLKMLRLDWRDDPAAIRRFKREAISLTELHSPNIVQIYDVDQSDGMQYLVMEYVEGMDLKKYLKQNYPLSFEHIVAIMTQVLQAVKEAHLHGIIHRDLKPQNILIDQNGRVKITDFGISVMTAETTMTRTNTLLGSVHYISPEQARGSVVTKQSDIYSLGIILFELLTGEVPYQGETAVVIALKHYSEHIPALENYKRDIPQALANVVYHATAKDPHMRYRNIDEMIADLTTALSSERMQEPKWEPEAEQEKEVTKVLPDIRPILAEKDELEKTKELPDLRQLDERDVDQHEAAQPVPALGLRTAQRGSLRRKEIIIGSIVFVVVVICVAIFAVLHTPRVITVPDVRGMSKADAVSLLKQNHLEIGQINKEHSDKYTAGQVTKSTPNGGAKTQTRSTINITVSQGLPKKRFGNYVGQDFQTVKRKLEAQGVTVYQKKGMSTEYAPGLIIDQSIMQDKKVAFKQTSVMFTVSQGQNTDPSEQLIEFSVPVTVPYDNSKASNKVEVYLGDSKHSYSEVYKTLHIKHDTTVTLPFVLHPDDIGKFKFVRDGKLLFKNDNVRKYAPEKDGE</sequence>
<evidence type="ECO:0000313" key="12">
    <source>
        <dbReference type="EMBL" id="QLL77814.1"/>
    </source>
</evidence>
<dbReference type="GO" id="GO:0005524">
    <property type="term" value="F:ATP binding"/>
    <property type="evidence" value="ECO:0007669"/>
    <property type="project" value="UniProtKB-KW"/>
</dbReference>
<evidence type="ECO:0000256" key="7">
    <source>
        <dbReference type="ARBA" id="ARBA00047899"/>
    </source>
</evidence>
<evidence type="ECO:0000256" key="6">
    <source>
        <dbReference type="ARBA" id="ARBA00022840"/>
    </source>
</evidence>
<evidence type="ECO:0000256" key="4">
    <source>
        <dbReference type="ARBA" id="ARBA00022741"/>
    </source>
</evidence>
<protein>
    <recommendedName>
        <fullName evidence="1">non-specific serine/threonine protein kinase</fullName>
        <ecNumber evidence="1">2.7.11.1</ecNumber>
    </recommendedName>
</protein>
<dbReference type="EMBL" id="CP047418">
    <property type="protein sequence ID" value="QLL77814.1"/>
    <property type="molecule type" value="Genomic_DNA"/>
</dbReference>